<dbReference type="InterPro" id="IPR029058">
    <property type="entry name" value="AB_hydrolase_fold"/>
</dbReference>
<feature type="domain" description="AB hydrolase-1" evidence="3">
    <location>
        <begin position="23"/>
        <end position="150"/>
    </location>
</feature>
<evidence type="ECO:0000313" key="5">
    <source>
        <dbReference type="Proteomes" id="UP001597383"/>
    </source>
</evidence>
<evidence type="ECO:0000313" key="4">
    <source>
        <dbReference type="EMBL" id="MFD2043470.1"/>
    </source>
</evidence>
<keyword evidence="2" id="KW-0804">Transcription</keyword>
<dbReference type="Gene3D" id="1.10.10.10">
    <property type="entry name" value="Winged helix-like DNA-binding domain superfamily/Winged helix DNA-binding domain"/>
    <property type="match status" value="1"/>
</dbReference>
<dbReference type="RefSeq" id="WP_377555445.1">
    <property type="nucleotide sequence ID" value="NZ_JBHUHQ010000009.1"/>
</dbReference>
<name>A0ABW4VZR6_9BACI</name>
<dbReference type="Proteomes" id="UP001597383">
    <property type="component" value="Unassembled WGS sequence"/>
</dbReference>
<dbReference type="Pfam" id="PF00561">
    <property type="entry name" value="Abhydrolase_1"/>
    <property type="match status" value="1"/>
</dbReference>
<accession>A0ABW4VZR6</accession>
<keyword evidence="5" id="KW-1185">Reference proteome</keyword>
<dbReference type="EMBL" id="JBHUHQ010000009">
    <property type="protein sequence ID" value="MFD2043470.1"/>
    <property type="molecule type" value="Genomic_DNA"/>
</dbReference>
<keyword evidence="4" id="KW-0378">Hydrolase</keyword>
<dbReference type="SUPFAM" id="SSF53474">
    <property type="entry name" value="alpha/beta-Hydrolases"/>
    <property type="match status" value="1"/>
</dbReference>
<sequence length="505" mass="59575">MKRDNIHINYEWIQSEDPYAEETLILIHGTGLDMHSWDFVIPYFRKHYDVVVYDLRGHGDSDAGEQKRTVEILSEDLKYLLSELDIQNYHFIAQGFGGLVAVYLAAQDEEVKQRLRSLILFSVPFHYPKKLGDKVINQRKEFVNGQRNVLEMGKKLVNNICYDLTEDKEKILLHAFEKVSPEVYFDLFHTKDLHHAIMYLQKVDKPILILSGSEDEVFPPELNSASLNFNPNARYYTVPFASFLIQMDQPEITSEWIHNFIEKQNNNQRNVSENNYQEELTSEMYSEIRGMFSEKREHYNELHVHIMNGFGVVVNGERIHEGWGKRKAKQILVYLILQQSVTRDELCDIFWPEVDLIHARNRLRVALHHLKHLLEADRKTSASILVTEREHVFLQGKVKSDLHSHLEAIENAQLLEDDNQKAMQYKKILAEITDNPLPGLYEEWFLNKRNCIEEKWGDMSIFLADWYEKQGKMKNTLYYLKTALKYKIDDFHLNERVNILEQRMV</sequence>
<proteinExistence type="predicted"/>
<dbReference type="Gene3D" id="3.40.50.1820">
    <property type="entry name" value="alpha/beta hydrolase"/>
    <property type="match status" value="1"/>
</dbReference>
<dbReference type="InterPro" id="IPR016032">
    <property type="entry name" value="Sig_transdc_resp-reg_C-effctor"/>
</dbReference>
<dbReference type="PANTHER" id="PTHR43194">
    <property type="entry name" value="HYDROLASE ALPHA/BETA FOLD FAMILY"/>
    <property type="match status" value="1"/>
</dbReference>
<organism evidence="4 5">
    <name type="scientific">Ornithinibacillus salinisoli</name>
    <dbReference type="NCBI Taxonomy" id="1848459"/>
    <lineage>
        <taxon>Bacteria</taxon>
        <taxon>Bacillati</taxon>
        <taxon>Bacillota</taxon>
        <taxon>Bacilli</taxon>
        <taxon>Bacillales</taxon>
        <taxon>Bacillaceae</taxon>
        <taxon>Ornithinibacillus</taxon>
    </lineage>
</organism>
<reference evidence="5" key="1">
    <citation type="journal article" date="2019" name="Int. J. Syst. Evol. Microbiol.">
        <title>The Global Catalogue of Microorganisms (GCM) 10K type strain sequencing project: providing services to taxonomists for standard genome sequencing and annotation.</title>
        <authorList>
            <consortium name="The Broad Institute Genomics Platform"/>
            <consortium name="The Broad Institute Genome Sequencing Center for Infectious Disease"/>
            <person name="Wu L."/>
            <person name="Ma J."/>
        </authorList>
    </citation>
    <scope>NUCLEOTIDE SEQUENCE [LARGE SCALE GENOMIC DNA]</scope>
    <source>
        <strain evidence="5">R28</strain>
    </source>
</reference>
<dbReference type="PRINTS" id="PR00111">
    <property type="entry name" value="ABHYDROLASE"/>
</dbReference>
<dbReference type="InterPro" id="IPR036388">
    <property type="entry name" value="WH-like_DNA-bd_sf"/>
</dbReference>
<evidence type="ECO:0000256" key="2">
    <source>
        <dbReference type="ARBA" id="ARBA00023163"/>
    </source>
</evidence>
<keyword evidence="1" id="KW-0805">Transcription regulation</keyword>
<protein>
    <submittedName>
        <fullName evidence="4">Alpha/beta fold hydrolase</fullName>
    </submittedName>
</protein>
<dbReference type="GO" id="GO:0016787">
    <property type="term" value="F:hydrolase activity"/>
    <property type="evidence" value="ECO:0007669"/>
    <property type="project" value="UniProtKB-KW"/>
</dbReference>
<gene>
    <name evidence="4" type="ORF">ACFSJF_04165</name>
</gene>
<comment type="caution">
    <text evidence="4">The sequence shown here is derived from an EMBL/GenBank/DDBJ whole genome shotgun (WGS) entry which is preliminary data.</text>
</comment>
<dbReference type="InterPro" id="IPR050228">
    <property type="entry name" value="Carboxylesterase_BioH"/>
</dbReference>
<evidence type="ECO:0000256" key="1">
    <source>
        <dbReference type="ARBA" id="ARBA00023015"/>
    </source>
</evidence>
<evidence type="ECO:0000259" key="3">
    <source>
        <dbReference type="Pfam" id="PF00561"/>
    </source>
</evidence>
<dbReference type="SUPFAM" id="SSF46894">
    <property type="entry name" value="C-terminal effector domain of the bipartite response regulators"/>
    <property type="match status" value="1"/>
</dbReference>
<dbReference type="PANTHER" id="PTHR43194:SF2">
    <property type="entry name" value="PEROXISOMAL MEMBRANE PROTEIN LPX1"/>
    <property type="match status" value="1"/>
</dbReference>
<dbReference type="InterPro" id="IPR000073">
    <property type="entry name" value="AB_hydrolase_1"/>
</dbReference>